<feature type="compositionally biased region" description="Basic and acidic residues" evidence="2">
    <location>
        <begin position="192"/>
        <end position="207"/>
    </location>
</feature>
<name>A0AAV3R241_LITER</name>
<dbReference type="AlphaFoldDB" id="A0AAV3R241"/>
<evidence type="ECO:0000256" key="2">
    <source>
        <dbReference type="SAM" id="MobiDB-lite"/>
    </source>
</evidence>
<feature type="coiled-coil region" evidence="1">
    <location>
        <begin position="338"/>
        <end position="372"/>
    </location>
</feature>
<proteinExistence type="predicted"/>
<evidence type="ECO:0000313" key="3">
    <source>
        <dbReference type="EMBL" id="GAA0169944.1"/>
    </source>
</evidence>
<evidence type="ECO:0000313" key="4">
    <source>
        <dbReference type="Proteomes" id="UP001454036"/>
    </source>
</evidence>
<protein>
    <submittedName>
        <fullName evidence="3">Uncharacterized protein</fullName>
    </submittedName>
</protein>
<dbReference type="EMBL" id="BAABME010007034">
    <property type="protein sequence ID" value="GAA0169944.1"/>
    <property type="molecule type" value="Genomic_DNA"/>
</dbReference>
<dbReference type="Proteomes" id="UP001454036">
    <property type="component" value="Unassembled WGS sequence"/>
</dbReference>
<feature type="region of interest" description="Disordered" evidence="2">
    <location>
        <begin position="153"/>
        <end position="216"/>
    </location>
</feature>
<keyword evidence="1" id="KW-0175">Coiled coil</keyword>
<keyword evidence="4" id="KW-1185">Reference proteome</keyword>
<comment type="caution">
    <text evidence="3">The sequence shown here is derived from an EMBL/GenBank/DDBJ whole genome shotgun (WGS) entry which is preliminary data.</text>
</comment>
<organism evidence="3 4">
    <name type="scientific">Lithospermum erythrorhizon</name>
    <name type="common">Purple gromwell</name>
    <name type="synonym">Lithospermum officinale var. erythrorhizon</name>
    <dbReference type="NCBI Taxonomy" id="34254"/>
    <lineage>
        <taxon>Eukaryota</taxon>
        <taxon>Viridiplantae</taxon>
        <taxon>Streptophyta</taxon>
        <taxon>Embryophyta</taxon>
        <taxon>Tracheophyta</taxon>
        <taxon>Spermatophyta</taxon>
        <taxon>Magnoliopsida</taxon>
        <taxon>eudicotyledons</taxon>
        <taxon>Gunneridae</taxon>
        <taxon>Pentapetalae</taxon>
        <taxon>asterids</taxon>
        <taxon>lamiids</taxon>
        <taxon>Boraginales</taxon>
        <taxon>Boraginaceae</taxon>
        <taxon>Boraginoideae</taxon>
        <taxon>Lithospermeae</taxon>
        <taxon>Lithospermum</taxon>
    </lineage>
</organism>
<accession>A0AAV3R241</accession>
<evidence type="ECO:0000256" key="1">
    <source>
        <dbReference type="SAM" id="Coils"/>
    </source>
</evidence>
<sequence length="417" mass="47175">MVKYHGRGKGKFYSLSDPRSTLHTCQVTWKATSLARAEPYFSDDKVSRTVLDRAFFLSIRSGRVCHRVGPEFVMEPANPYRFSRRLGNTPTVPGLNDSTREMVDLFTGLKFWRLCILSRARQTVTFPGDATFNSPPVGYKSWLNKLFSSEASHCSPWKHGKGKRLPAGMRSSPLVFKSSGSSKRKHSLDSVAEDRDPKHARGARKETFSSCGPRVVPLTHSSPQRVLVPSSTPLVIPENVVREPEVESILRAGASSLWSRICTWLKERSPELVLKEEEDVMSTFQALTWLGLREFPNLCGKLEGFFRKAREAGTTLSVASQDNTTEASCKLVLLIVSSEDLALKRQCKVQKAKELEQEVAELEARARDLRVELRSKGPLLLSLILKQLILPRRFIPWRKRSEQNKPNLDYFLVILYV</sequence>
<reference evidence="3 4" key="1">
    <citation type="submission" date="2024-01" db="EMBL/GenBank/DDBJ databases">
        <title>The complete chloroplast genome sequence of Lithospermum erythrorhizon: insights into the phylogenetic relationship among Boraginaceae species and the maternal lineages of purple gromwells.</title>
        <authorList>
            <person name="Okada T."/>
            <person name="Watanabe K."/>
        </authorList>
    </citation>
    <scope>NUCLEOTIDE SEQUENCE [LARGE SCALE GENOMIC DNA]</scope>
</reference>
<gene>
    <name evidence="3" type="ORF">LIER_24320</name>
</gene>